<comment type="function">
    <text evidence="1">Fluoride channel required for the rapid expulsion of cytoplasmic fluoride.</text>
</comment>
<accession>A0A507QZK1</accession>
<evidence type="ECO:0000256" key="6">
    <source>
        <dbReference type="ARBA" id="ARBA00023136"/>
    </source>
</evidence>
<feature type="transmembrane region" description="Helical" evidence="10">
    <location>
        <begin position="109"/>
        <end position="129"/>
    </location>
</feature>
<dbReference type="AlphaFoldDB" id="A0A507QZK1"/>
<dbReference type="Pfam" id="PF02537">
    <property type="entry name" value="CRCB"/>
    <property type="match status" value="2"/>
</dbReference>
<sequence length="483" mass="52449">MRRFSSHSSQRARSPQEPQGNEDDGLQMNGLDEVTAPSPAYDSSEKTLRRHGCLENQLPTTSPGPSEPARPHEAIADAQQTDHAQPGALEGSSSHSQQTKRSLRHLRKYLTTLYTLSYLIVFSFIGTLLRSAIASLTLYPGAPVNTSVLWANVGGSFIMGFLSEDHRLFRSKEVESRVLTDYGADDKDRLKASLKAHKKTVPLYIGLTTGFCGCLTSFSIFVRDVFLALANLLPVPLGPYSDVSMYTIPGAAARAPNGGYSFMAIVAVLATEIALSLSSIFLGAHVAILLARWTPAIPHVFLRRALDPLMPILACFSWVAVICLVILLPHVHKENSLWSHEMWRGPVLFSLVFAPVGCLLRFFLSLKLNSRIASFPLGIFAANIAGTLILGMAYDLQHASSIGPSLLGGGSLIGCRVLQGIMDGFCGCLTTMSTWVLELSDLRRRHAYVYGIVSVAVASGLLIMEIGSLKWTVGLTTPDCFAR</sequence>
<dbReference type="Proteomes" id="UP000319663">
    <property type="component" value="Unassembled WGS sequence"/>
</dbReference>
<dbReference type="GO" id="GO:0005886">
    <property type="term" value="C:plasma membrane"/>
    <property type="evidence" value="ECO:0007669"/>
    <property type="project" value="UniProtKB-SubCell"/>
</dbReference>
<evidence type="ECO:0000256" key="1">
    <source>
        <dbReference type="ARBA" id="ARBA00002598"/>
    </source>
</evidence>
<feature type="transmembrane region" description="Helical" evidence="10">
    <location>
        <begin position="449"/>
        <end position="469"/>
    </location>
</feature>
<dbReference type="STRING" id="5098.A0A507QZK1"/>
<proteinExistence type="inferred from homology"/>
<feature type="transmembrane region" description="Helical" evidence="10">
    <location>
        <begin position="312"/>
        <end position="331"/>
    </location>
</feature>
<dbReference type="OrthoDB" id="409792at2759"/>
<feature type="region of interest" description="Disordered" evidence="9">
    <location>
        <begin position="1"/>
        <end position="72"/>
    </location>
</feature>
<feature type="transmembrane region" description="Helical" evidence="10">
    <location>
        <begin position="201"/>
        <end position="222"/>
    </location>
</feature>
<evidence type="ECO:0000256" key="9">
    <source>
        <dbReference type="SAM" id="MobiDB-lite"/>
    </source>
</evidence>
<comment type="subcellular location">
    <subcellularLocation>
        <location evidence="2">Cell membrane</location>
        <topology evidence="2">Multi-pass membrane protein</topology>
    </subcellularLocation>
</comment>
<evidence type="ECO:0000256" key="3">
    <source>
        <dbReference type="ARBA" id="ARBA00022475"/>
    </source>
</evidence>
<protein>
    <submittedName>
        <fullName evidence="11">Uncharacterized protein</fullName>
    </submittedName>
</protein>
<keyword evidence="4 10" id="KW-0812">Transmembrane</keyword>
<feature type="transmembrane region" description="Helical" evidence="10">
    <location>
        <begin position="375"/>
        <end position="397"/>
    </location>
</feature>
<keyword evidence="6 10" id="KW-0472">Membrane</keyword>
<keyword evidence="12" id="KW-1185">Reference proteome</keyword>
<keyword evidence="3" id="KW-1003">Cell membrane</keyword>
<dbReference type="InterPro" id="IPR003691">
    <property type="entry name" value="FluC"/>
</dbReference>
<feature type="compositionally biased region" description="Polar residues" evidence="9">
    <location>
        <begin position="1"/>
        <end position="19"/>
    </location>
</feature>
<organism evidence="11 12">
    <name type="scientific">Monascus purpureus</name>
    <name type="common">Red mold</name>
    <name type="synonym">Monascus anka</name>
    <dbReference type="NCBI Taxonomy" id="5098"/>
    <lineage>
        <taxon>Eukaryota</taxon>
        <taxon>Fungi</taxon>
        <taxon>Dikarya</taxon>
        <taxon>Ascomycota</taxon>
        <taxon>Pezizomycotina</taxon>
        <taxon>Eurotiomycetes</taxon>
        <taxon>Eurotiomycetidae</taxon>
        <taxon>Eurotiales</taxon>
        <taxon>Aspergillaceae</taxon>
        <taxon>Monascus</taxon>
    </lineage>
</organism>
<name>A0A507QZK1_MONPU</name>
<feature type="transmembrane region" description="Helical" evidence="10">
    <location>
        <begin position="141"/>
        <end position="162"/>
    </location>
</feature>
<evidence type="ECO:0000256" key="2">
    <source>
        <dbReference type="ARBA" id="ARBA00004651"/>
    </source>
</evidence>
<evidence type="ECO:0000313" key="12">
    <source>
        <dbReference type="Proteomes" id="UP000319663"/>
    </source>
</evidence>
<evidence type="ECO:0000256" key="10">
    <source>
        <dbReference type="SAM" id="Phobius"/>
    </source>
</evidence>
<evidence type="ECO:0000256" key="8">
    <source>
        <dbReference type="ARBA" id="ARBA00035585"/>
    </source>
</evidence>
<dbReference type="GO" id="GO:1903425">
    <property type="term" value="F:fluoride transmembrane transporter activity"/>
    <property type="evidence" value="ECO:0007669"/>
    <property type="project" value="TreeGrafter"/>
</dbReference>
<keyword evidence="5 10" id="KW-1133">Transmembrane helix</keyword>
<dbReference type="PANTHER" id="PTHR28259:SF1">
    <property type="entry name" value="FLUORIDE EXPORT PROTEIN 1-RELATED"/>
    <property type="match status" value="1"/>
</dbReference>
<evidence type="ECO:0000256" key="7">
    <source>
        <dbReference type="ARBA" id="ARBA00035120"/>
    </source>
</evidence>
<feature type="transmembrane region" description="Helical" evidence="10">
    <location>
        <begin position="262"/>
        <end position="291"/>
    </location>
</feature>
<reference evidence="11 12" key="1">
    <citation type="submission" date="2019-06" db="EMBL/GenBank/DDBJ databases">
        <title>Wine fermentation using esterase from Monascus purpureus.</title>
        <authorList>
            <person name="Geng C."/>
            <person name="Zhang Y."/>
        </authorList>
    </citation>
    <scope>NUCLEOTIDE SEQUENCE [LARGE SCALE GENOMIC DNA]</scope>
    <source>
        <strain evidence="11">HQ1</strain>
    </source>
</reference>
<gene>
    <name evidence="11" type="ORF">MPDQ_002806</name>
</gene>
<evidence type="ECO:0000256" key="4">
    <source>
        <dbReference type="ARBA" id="ARBA00022692"/>
    </source>
</evidence>
<dbReference type="EMBL" id="VIFY01000019">
    <property type="protein sequence ID" value="TQB75513.1"/>
    <property type="molecule type" value="Genomic_DNA"/>
</dbReference>
<comment type="caution">
    <text evidence="11">The sequence shown here is derived from an EMBL/GenBank/DDBJ whole genome shotgun (WGS) entry which is preliminary data.</text>
</comment>
<evidence type="ECO:0000256" key="5">
    <source>
        <dbReference type="ARBA" id="ARBA00022989"/>
    </source>
</evidence>
<comment type="similarity">
    <text evidence="7">Belongs to the fluoride channel Fluc/FEX (TC 1.A.43) family.</text>
</comment>
<dbReference type="PANTHER" id="PTHR28259">
    <property type="entry name" value="FLUORIDE EXPORT PROTEIN 1-RELATED"/>
    <property type="match status" value="1"/>
</dbReference>
<evidence type="ECO:0000313" key="11">
    <source>
        <dbReference type="EMBL" id="TQB75513.1"/>
    </source>
</evidence>
<comment type="catalytic activity">
    <reaction evidence="8">
        <text>fluoride(in) = fluoride(out)</text>
        <dbReference type="Rhea" id="RHEA:76159"/>
        <dbReference type="ChEBI" id="CHEBI:17051"/>
    </reaction>
    <physiologicalReaction direction="left-to-right" evidence="8">
        <dbReference type="Rhea" id="RHEA:76160"/>
    </physiologicalReaction>
</comment>
<feature type="transmembrane region" description="Helical" evidence="10">
    <location>
        <begin position="417"/>
        <end position="437"/>
    </location>
</feature>
<feature type="transmembrane region" description="Helical" evidence="10">
    <location>
        <begin position="343"/>
        <end position="363"/>
    </location>
</feature>